<reference evidence="4" key="2">
    <citation type="submission" date="2020-02" db="EMBL/GenBank/DDBJ databases">
        <title>Flavobacterium profundi sp. nov., isolated from a deep-sea seamount.</title>
        <authorList>
            <person name="Zhang D.-C."/>
        </authorList>
    </citation>
    <scope>NUCLEOTIDE SEQUENCE</scope>
    <source>
        <strain evidence="4">EC11</strain>
    </source>
</reference>
<feature type="transmembrane region" description="Helical" evidence="2">
    <location>
        <begin position="1002"/>
        <end position="1024"/>
    </location>
</feature>
<evidence type="ECO:0000259" key="3">
    <source>
        <dbReference type="Pfam" id="PF13699"/>
    </source>
</evidence>
<gene>
    <name evidence="4" type="ORF">FIA58_015570</name>
</gene>
<dbReference type="InterPro" id="IPR032871">
    <property type="entry name" value="AHH_dom_containing"/>
</dbReference>
<feature type="domain" description="eCIS core" evidence="3">
    <location>
        <begin position="126"/>
        <end position="201"/>
    </location>
</feature>
<evidence type="ECO:0000313" key="5">
    <source>
        <dbReference type="Proteomes" id="UP000817854"/>
    </source>
</evidence>
<accession>A0ABX0IWG5</accession>
<reference evidence="4" key="1">
    <citation type="submission" date="2019-05" db="EMBL/GenBank/DDBJ databases">
        <authorList>
            <person name="Lianzixin W."/>
        </authorList>
    </citation>
    <scope>NUCLEOTIDE SEQUENCE</scope>
    <source>
        <strain evidence="4">EC11</strain>
    </source>
</reference>
<evidence type="ECO:0000256" key="2">
    <source>
        <dbReference type="SAM" id="Phobius"/>
    </source>
</evidence>
<dbReference type="InterPro" id="IPR016024">
    <property type="entry name" value="ARM-type_fold"/>
</dbReference>
<feature type="transmembrane region" description="Helical" evidence="2">
    <location>
        <begin position="600"/>
        <end position="625"/>
    </location>
</feature>
<proteinExistence type="predicted"/>
<feature type="compositionally biased region" description="Polar residues" evidence="1">
    <location>
        <begin position="107"/>
        <end position="122"/>
    </location>
</feature>
<evidence type="ECO:0000313" key="4">
    <source>
        <dbReference type="EMBL" id="NHN27102.1"/>
    </source>
</evidence>
<feature type="transmembrane region" description="Helical" evidence="2">
    <location>
        <begin position="958"/>
        <end position="981"/>
    </location>
</feature>
<dbReference type="RefSeq" id="WP_140963449.1">
    <property type="nucleotide sequence ID" value="NZ_VEVQ02000011.1"/>
</dbReference>
<dbReference type="Proteomes" id="UP000817854">
    <property type="component" value="Unassembled WGS sequence"/>
</dbReference>
<feature type="transmembrane region" description="Helical" evidence="2">
    <location>
        <begin position="455"/>
        <end position="482"/>
    </location>
</feature>
<feature type="region of interest" description="Disordered" evidence="1">
    <location>
        <begin position="100"/>
        <end position="127"/>
    </location>
</feature>
<name>A0ABX0IWG5_9FLAO</name>
<dbReference type="EMBL" id="VEVQ02000011">
    <property type="protein sequence ID" value="NHN27102.1"/>
    <property type="molecule type" value="Genomic_DNA"/>
</dbReference>
<keyword evidence="2" id="KW-0472">Membrane</keyword>
<keyword evidence="2" id="KW-1133">Transmembrane helix</keyword>
<evidence type="ECO:0000256" key="1">
    <source>
        <dbReference type="SAM" id="MobiDB-lite"/>
    </source>
</evidence>
<keyword evidence="5" id="KW-1185">Reference proteome</keyword>
<feature type="region of interest" description="Disordered" evidence="1">
    <location>
        <begin position="827"/>
        <end position="854"/>
    </location>
</feature>
<comment type="caution">
    <text evidence="4">The sequence shown here is derived from an EMBL/GenBank/DDBJ whole genome shotgun (WGS) entry which is preliminary data.</text>
</comment>
<feature type="transmembrane region" description="Helical" evidence="2">
    <location>
        <begin position="637"/>
        <end position="658"/>
    </location>
</feature>
<protein>
    <submittedName>
        <fullName evidence="4">DUF4157 domain-containing protein</fullName>
    </submittedName>
</protein>
<feature type="transmembrane region" description="Helical" evidence="2">
    <location>
        <begin position="933"/>
        <end position="952"/>
    </location>
</feature>
<dbReference type="InterPro" id="IPR025295">
    <property type="entry name" value="eCIS_core_dom"/>
</dbReference>
<keyword evidence="2" id="KW-0812">Transmembrane</keyword>
<dbReference type="Pfam" id="PF13699">
    <property type="entry name" value="eCIS_core"/>
    <property type="match status" value="1"/>
</dbReference>
<dbReference type="Pfam" id="PF14412">
    <property type="entry name" value="AHH"/>
    <property type="match status" value="1"/>
</dbReference>
<organism evidence="4 5">
    <name type="scientific">Flavobacterium jejuense</name>
    <dbReference type="NCBI Taxonomy" id="1544455"/>
    <lineage>
        <taxon>Bacteria</taxon>
        <taxon>Pseudomonadati</taxon>
        <taxon>Bacteroidota</taxon>
        <taxon>Flavobacteriia</taxon>
        <taxon>Flavobacteriales</taxon>
        <taxon>Flavobacteriaceae</taxon>
        <taxon>Flavobacterium</taxon>
    </lineage>
</organism>
<sequence>MNQALAHTESKPKAASNNAPLFKPAIVQKKMSVGAENDSYEAEADAIADKVLQMKPIGEHRFNQTSSLVQKKCAHCEEEEKVRKKPLAENITPLIQKSSLISSSESQAPTHVENQINTTKGSGNRLDNHTRDYMEERFGVDFSGVRIHTNSQAIQMSQDLNAQAFTVGNDIYFNQGQYNPNSNKGKHLLAHELTHTVQQSGSQVKKLQKKSDNQTIQRNVFGDIGRGIARGASTAWDYTGGAAIRFGGRVIEWVEDRAEEIINEIAPGLLRFLRSSIWEPIRDMIARGLDAMTSGLFSRLQEEGLSGILHEFVDNIIETLQGNIADACRSFAQLAEKIFNFISSLSSSALARLKATFTKISGFFSGIWSDYGKPAMDAIKHYARAAWDWVVEKAQWLWDLIAPIRNAIQRAWNWIKRMFNIAWESATSAWDWLVEKATQAWEWIKQAIEPIKVPLMIIGGIIVLLSPLGIFAVIGAAVYGIYRAVQWVRANWNDEVFVRFRNFLQQNIFDPIQRGIQQLQILVNAAMQWLSGLFRQLQAAFQSLVNAVAQSSIFRFLRGIVQRVSSMIRSVTMWIVTQATRLGRFIADVAQSIWSFIRPAVVLVGKLVILANFPWLIPIVVMAWYWRLMPDCFKPPIINFVLRVMIGVLRAMPNFAMFGETWVQVKTRIVGFLQETLEKSDEEKITVANRVARMVSEMDLSLLSNQIAAAAGAPAEFEGQMEEELLGVNLTTTLPFERTTFEEPSLQSQFQSSGLGDNVPASDAALFSRSEYTNQHIGVDSVGEFAPSEALQQAILSRIGTEEGMVEFGNSDDPSRTVHGILSEMIPSGGAMGEGEEGGEGNSSEGSTPALPPMTHEEETEFRLQQMMDQSNAKMATQACNPPSPEGASPEGAASAFPEEAKFGPLTRSQRGRYTMNQMASGMGHWWRCNRGWLIPSIIGVIIVIVLAEVLSGGAVTAALPAIFSALMPIMIGVAVLRASYYLGEYVYKSISGDIAGASRALARGFAVAAVEAIFALLGSSAFWKSLRGGISSAGRVVGRTASSLVRGTGRLIASTGRFGAGLVRTVGAGSRYILRTAGAVIARGRVIMQGVRGRVGQGVRTLEELSERLFSRLRFRRFRMRFTRGWFRLEGYINPWVLLATGNLEFIEQGRLRPSGGGGLLDDTVRLGDEVLVGSGNARGIIVGVERNPSRFVSELDDLSRTARIDEFRGLRGPAGSRLSSAERLRIIQNGETTAALRRGIPSHLPNGMHPPNFQAHHIIPRELRTAFDDFFRAIGFDIENGLRNGIMVPPDLATRSAAIASHPNLASHFGNSALHLGSHPAYTLRIEAELIPIRNALTSGTITEAQALARVDALIVRARTAISSGGGISLNSVIF</sequence>
<dbReference type="SUPFAM" id="SSF48371">
    <property type="entry name" value="ARM repeat"/>
    <property type="match status" value="1"/>
</dbReference>